<dbReference type="EMBL" id="MRTP01000001">
    <property type="protein sequence ID" value="OMF57468.1"/>
    <property type="molecule type" value="Genomic_DNA"/>
</dbReference>
<dbReference type="AlphaFoldDB" id="A0A1R1F088"/>
<accession>A0A1R1F088</accession>
<dbReference type="PANTHER" id="PTHR43376">
    <property type="entry name" value="OLIGOPEPTIDE TRANSPORT SYSTEM PERMEASE PROTEIN"/>
    <property type="match status" value="1"/>
</dbReference>
<dbReference type="CDD" id="cd06261">
    <property type="entry name" value="TM_PBP2"/>
    <property type="match status" value="1"/>
</dbReference>
<feature type="transmembrane region" description="Helical" evidence="6">
    <location>
        <begin position="252"/>
        <end position="274"/>
    </location>
</feature>
<dbReference type="GO" id="GO:0005886">
    <property type="term" value="C:plasma membrane"/>
    <property type="evidence" value="ECO:0007669"/>
    <property type="project" value="UniProtKB-SubCell"/>
</dbReference>
<evidence type="ECO:0000256" key="4">
    <source>
        <dbReference type="ARBA" id="ARBA00022989"/>
    </source>
</evidence>
<gene>
    <name evidence="8" type="ORF">BK138_02350</name>
</gene>
<dbReference type="GO" id="GO:0055085">
    <property type="term" value="P:transmembrane transport"/>
    <property type="evidence" value="ECO:0007669"/>
    <property type="project" value="InterPro"/>
</dbReference>
<evidence type="ECO:0000313" key="9">
    <source>
        <dbReference type="Proteomes" id="UP000187172"/>
    </source>
</evidence>
<keyword evidence="4 6" id="KW-1133">Transmembrane helix</keyword>
<dbReference type="PROSITE" id="PS50928">
    <property type="entry name" value="ABC_TM1"/>
    <property type="match status" value="1"/>
</dbReference>
<evidence type="ECO:0000259" key="7">
    <source>
        <dbReference type="PROSITE" id="PS50928"/>
    </source>
</evidence>
<dbReference type="STRING" id="297318.BK138_02350"/>
<evidence type="ECO:0000313" key="8">
    <source>
        <dbReference type="EMBL" id="OMF57468.1"/>
    </source>
</evidence>
<dbReference type="InterPro" id="IPR035906">
    <property type="entry name" value="MetI-like_sf"/>
</dbReference>
<sequence>MSLKGVLKRIGVSLITVFLAMLLTFFLLRMTPGSAIDTWARDFATQRGMSLEEAYRQITAMINYNPKEPIFTQLGRYLGGLLHGNLGMSMIYQNVSVNEIIANALPWTLFVLSVSLVISFLIGINLGAMMAFKRKTVLDPIISIYAILTSSVPNFIVGILLLVIFAFQFGWFPVNGAYDPIVEPGFNLPFILNVLYHGALPILTYVITTIGTWALTMKGSAVNVLGEDYIVAASIRGVSERTLMSRYVKRNAMLPLITTLAVNFGFMLGGSPLIENVFSYPGMGYYIGQATQQRDYTLMQGLLLVTSIAVILANLASDLIYAKLDPRVKLEEG</sequence>
<dbReference type="Pfam" id="PF00528">
    <property type="entry name" value="BPD_transp_1"/>
    <property type="match status" value="1"/>
</dbReference>
<comment type="similarity">
    <text evidence="6">Belongs to the binding-protein-dependent transport system permease family.</text>
</comment>
<dbReference type="SUPFAM" id="SSF161098">
    <property type="entry name" value="MetI-like"/>
    <property type="match status" value="1"/>
</dbReference>
<dbReference type="RefSeq" id="WP_076165307.1">
    <property type="nucleotide sequence ID" value="NZ_MRTP01000001.1"/>
</dbReference>
<dbReference type="InterPro" id="IPR000515">
    <property type="entry name" value="MetI-like"/>
</dbReference>
<keyword evidence="2 6" id="KW-0813">Transport</keyword>
<feature type="domain" description="ABC transmembrane type-1" evidence="7">
    <location>
        <begin position="105"/>
        <end position="321"/>
    </location>
</feature>
<protein>
    <submittedName>
        <fullName evidence="8">Peptide ABC transporter permease</fullName>
    </submittedName>
</protein>
<comment type="caution">
    <text evidence="8">The sequence shown here is derived from an EMBL/GenBank/DDBJ whole genome shotgun (WGS) entry which is preliminary data.</text>
</comment>
<keyword evidence="9" id="KW-1185">Reference proteome</keyword>
<comment type="subcellular location">
    <subcellularLocation>
        <location evidence="6">Cell membrane</location>
        <topology evidence="6">Multi-pass membrane protein</topology>
    </subcellularLocation>
    <subcellularLocation>
        <location evidence="1">Membrane</location>
        <topology evidence="1">Multi-pass membrane protein</topology>
    </subcellularLocation>
</comment>
<keyword evidence="3 6" id="KW-0812">Transmembrane</keyword>
<name>A0A1R1F088_9BACL</name>
<dbReference type="Proteomes" id="UP000187172">
    <property type="component" value="Unassembled WGS sequence"/>
</dbReference>
<reference evidence="8 9" key="1">
    <citation type="submission" date="2016-11" db="EMBL/GenBank/DDBJ databases">
        <title>Paenibacillus species isolates.</title>
        <authorList>
            <person name="Beno S.M."/>
        </authorList>
    </citation>
    <scope>NUCLEOTIDE SEQUENCE [LARGE SCALE GENOMIC DNA]</scope>
    <source>
        <strain evidence="8 9">FSL R5-0378</strain>
    </source>
</reference>
<feature type="transmembrane region" description="Helical" evidence="6">
    <location>
        <begin position="144"/>
        <end position="174"/>
    </location>
</feature>
<feature type="transmembrane region" description="Helical" evidence="6">
    <location>
        <begin position="301"/>
        <end position="321"/>
    </location>
</feature>
<keyword evidence="5 6" id="KW-0472">Membrane</keyword>
<organism evidence="8 9">
    <name type="scientific">Paenibacillus rhizosphaerae</name>
    <dbReference type="NCBI Taxonomy" id="297318"/>
    <lineage>
        <taxon>Bacteria</taxon>
        <taxon>Bacillati</taxon>
        <taxon>Bacillota</taxon>
        <taxon>Bacilli</taxon>
        <taxon>Bacillales</taxon>
        <taxon>Paenibacillaceae</taxon>
        <taxon>Paenibacillus</taxon>
    </lineage>
</organism>
<feature type="transmembrane region" description="Helical" evidence="6">
    <location>
        <begin position="107"/>
        <end position="132"/>
    </location>
</feature>
<evidence type="ECO:0000256" key="6">
    <source>
        <dbReference type="RuleBase" id="RU363032"/>
    </source>
</evidence>
<evidence type="ECO:0000256" key="3">
    <source>
        <dbReference type="ARBA" id="ARBA00022692"/>
    </source>
</evidence>
<evidence type="ECO:0000256" key="5">
    <source>
        <dbReference type="ARBA" id="ARBA00023136"/>
    </source>
</evidence>
<evidence type="ECO:0000256" key="2">
    <source>
        <dbReference type="ARBA" id="ARBA00022448"/>
    </source>
</evidence>
<proteinExistence type="inferred from homology"/>
<dbReference type="PANTHER" id="PTHR43376:SF1">
    <property type="entry name" value="OLIGOPEPTIDE TRANSPORT SYSTEM PERMEASE PROTEIN"/>
    <property type="match status" value="1"/>
</dbReference>
<evidence type="ECO:0000256" key="1">
    <source>
        <dbReference type="ARBA" id="ARBA00004141"/>
    </source>
</evidence>
<dbReference type="Gene3D" id="1.10.3720.10">
    <property type="entry name" value="MetI-like"/>
    <property type="match status" value="1"/>
</dbReference>
<feature type="transmembrane region" description="Helical" evidence="6">
    <location>
        <begin position="194"/>
        <end position="215"/>
    </location>
</feature>